<dbReference type="PRINTS" id="PR01607">
    <property type="entry name" value="APYRASEFAMLY"/>
</dbReference>
<evidence type="ECO:0000259" key="2">
    <source>
        <dbReference type="Pfam" id="PF02872"/>
    </source>
</evidence>
<dbReference type="GO" id="GO:0030288">
    <property type="term" value="C:outer membrane-bounded periplasmic space"/>
    <property type="evidence" value="ECO:0007669"/>
    <property type="project" value="TreeGrafter"/>
</dbReference>
<dbReference type="InterPro" id="IPR036907">
    <property type="entry name" value="5'-Nucleotdase_C_sf"/>
</dbReference>
<dbReference type="InterPro" id="IPR006311">
    <property type="entry name" value="TAT_signal"/>
</dbReference>
<name>F6DCL9_THICA</name>
<dbReference type="Gene3D" id="3.60.21.10">
    <property type="match status" value="1"/>
</dbReference>
<keyword evidence="1" id="KW-0547">Nucleotide-binding</keyword>
<feature type="domain" description="5'-Nucleotidase C-terminal" evidence="2">
    <location>
        <begin position="458"/>
        <end position="590"/>
    </location>
</feature>
<evidence type="ECO:0000313" key="4">
    <source>
        <dbReference type="Proteomes" id="UP000009232"/>
    </source>
</evidence>
<dbReference type="Proteomes" id="UP000009232">
    <property type="component" value="Chromosome"/>
</dbReference>
<dbReference type="SUPFAM" id="SSF55816">
    <property type="entry name" value="5'-nucleotidase (syn. UDP-sugar hydrolase), C-terminal domain"/>
    <property type="match status" value="1"/>
</dbReference>
<dbReference type="OrthoDB" id="9803927at2"/>
<dbReference type="GO" id="GO:0009166">
    <property type="term" value="P:nucleotide catabolic process"/>
    <property type="evidence" value="ECO:0007669"/>
    <property type="project" value="InterPro"/>
</dbReference>
<dbReference type="HOGENOM" id="CLU_005854_7_5_6"/>
<dbReference type="EMBL" id="CP002776">
    <property type="protein sequence ID" value="AEG31605.1"/>
    <property type="molecule type" value="Genomic_DNA"/>
</dbReference>
<dbReference type="InterPro" id="IPR029052">
    <property type="entry name" value="Metallo-depent_PP-like"/>
</dbReference>
<dbReference type="KEGG" id="tcy:Thicy_0833"/>
<evidence type="ECO:0000256" key="1">
    <source>
        <dbReference type="RuleBase" id="RU362119"/>
    </source>
</evidence>
<keyword evidence="1" id="KW-0378">Hydrolase</keyword>
<gene>
    <name evidence="3" type="ordered locus">Thicy_0833</name>
</gene>
<dbReference type="PANTHER" id="PTHR11575">
    <property type="entry name" value="5'-NUCLEOTIDASE-RELATED"/>
    <property type="match status" value="1"/>
</dbReference>
<dbReference type="eggNOG" id="COG0737">
    <property type="taxonomic scope" value="Bacteria"/>
</dbReference>
<dbReference type="PANTHER" id="PTHR11575:SF42">
    <property type="entry name" value="SULFUR OXIDATION PROTEIN SOXB"/>
    <property type="match status" value="1"/>
</dbReference>
<evidence type="ECO:0000313" key="3">
    <source>
        <dbReference type="EMBL" id="AEG31605.1"/>
    </source>
</evidence>
<dbReference type="GO" id="GO:0016787">
    <property type="term" value="F:hydrolase activity"/>
    <property type="evidence" value="ECO:0007669"/>
    <property type="project" value="UniProtKB-KW"/>
</dbReference>
<dbReference type="PROSITE" id="PS51318">
    <property type="entry name" value="TAT"/>
    <property type="match status" value="1"/>
</dbReference>
<dbReference type="Pfam" id="PF02872">
    <property type="entry name" value="5_nucleotid_C"/>
    <property type="match status" value="1"/>
</dbReference>
<dbReference type="SUPFAM" id="SSF56300">
    <property type="entry name" value="Metallo-dependent phosphatases"/>
    <property type="match status" value="1"/>
</dbReference>
<proteinExistence type="inferred from homology"/>
<dbReference type="InterPro" id="IPR008334">
    <property type="entry name" value="5'-Nucleotdase_C"/>
</dbReference>
<comment type="similarity">
    <text evidence="1">Belongs to the 5'-nucleotidase family.</text>
</comment>
<dbReference type="InterPro" id="IPR006179">
    <property type="entry name" value="5_nucleotidase/apyrase"/>
</dbReference>
<dbReference type="AlphaFoldDB" id="F6DCL9"/>
<accession>F6DCL9</accession>
<protein>
    <submittedName>
        <fullName evidence="3">5'-Nucleotidase domain-containing protein</fullName>
    </submittedName>
</protein>
<reference evidence="3 4" key="1">
    <citation type="submission" date="2011-05" db="EMBL/GenBank/DDBJ databases">
        <title>Complete sequence of Thioalkalimicrobium cyclicum ALM1.</title>
        <authorList>
            <consortium name="US DOE Joint Genome Institute"/>
            <person name="Lucas S."/>
            <person name="Han J."/>
            <person name="Lapidus A."/>
            <person name="Cheng J.-F."/>
            <person name="Goodwin L."/>
            <person name="Pitluck S."/>
            <person name="Peters L."/>
            <person name="Mikhailova N."/>
            <person name="Davenport K."/>
            <person name="Han C."/>
            <person name="Tapia R."/>
            <person name="Land M."/>
            <person name="Hauser L."/>
            <person name="Kyrpides N."/>
            <person name="Ivanova N."/>
            <person name="Pagani I."/>
            <person name="Kappler U."/>
            <person name="Woyke T."/>
        </authorList>
    </citation>
    <scope>NUCLEOTIDE SEQUENCE [LARGE SCALE GENOMIC DNA]</scope>
    <source>
        <strain evidence="4">DSM 14477 / JCM 11371 / ALM1</strain>
    </source>
</reference>
<organism evidence="3 4">
    <name type="scientific">Thiomicrospira cyclica (strain DSM 14477 / JCM 11371 / ALM1)</name>
    <name type="common">Thioalkalimicrobium cyclicum</name>
    <dbReference type="NCBI Taxonomy" id="717773"/>
    <lineage>
        <taxon>Bacteria</taxon>
        <taxon>Pseudomonadati</taxon>
        <taxon>Pseudomonadota</taxon>
        <taxon>Gammaproteobacteria</taxon>
        <taxon>Thiotrichales</taxon>
        <taxon>Piscirickettsiaceae</taxon>
        <taxon>Thiomicrospira</taxon>
    </lineage>
</organism>
<dbReference type="RefSeq" id="WP_013835383.1">
    <property type="nucleotide sequence ID" value="NC_015581.1"/>
</dbReference>
<dbReference type="Gene3D" id="3.90.780.10">
    <property type="entry name" value="5'-Nucleotidase, C-terminal domain"/>
    <property type="match status" value="1"/>
</dbReference>
<keyword evidence="4" id="KW-1185">Reference proteome</keyword>
<dbReference type="Gene3D" id="6.10.140.570">
    <property type="match status" value="1"/>
</dbReference>
<dbReference type="STRING" id="717773.Thicy_0833"/>
<dbReference type="GO" id="GO:0000166">
    <property type="term" value="F:nucleotide binding"/>
    <property type="evidence" value="ECO:0007669"/>
    <property type="project" value="UniProtKB-KW"/>
</dbReference>
<sequence length="640" mass="70846">MSLSRREFLHVMAVAAAAGMLPAGARAMGGKPSGADLSMYDMPMKGNVRLLHTTDTHAQLKPIFFREPNVNLGVGPAHGQRPHIVGKKLLESLAESGVKIEEGSAEAYAFTYLDFDEAAKKYGKVGGYAHLKTLMDMLRNQAGGRENTLLMDGGDTWHGSATALWTRGMDMVEATNIMGVDVMTGHWEFTYQQEEVLRNLQAFKGEYLSQNTRLREDALFGDEYYEMAEKYGHGLYNEDELRPFKPYTVKTINGNRIAVIGQTFPRMSNANPIANFPDWSFGLREEELQETVEHIQANENVAAIVMISHNGMDVDIKMAGRVTGIDAIFGGHTHDGMPAPTKVQRPDGGTCYVTNGGSNGKFVGVMDLDIRNGKLQDVHYRLLPVFANVLPADPEMQRHIDAVYATVYDDNVIEARHSNFKVNPDRLGKTYGEILNEELAIAGETLYRRGNFMGTWDQIIVNALREEHDAQIAMSAGVRWGTSVMAGEMITMERVMDETSLTYGETYRTELTGAQLKDIFEGIAENLFVIDPYLQSGGDMVRIGGMDYTIDPNEALGNRISNMVLDDGTPIEMDKSYSVTGWAQVDQVGDGRLVWDIVADYLRREAKKNNGVVNLDKVNRPTLVGVKNDPGLADYAGELI</sequence>